<dbReference type="InParanoid" id="A0LVD7"/>
<evidence type="ECO:0000313" key="2">
    <source>
        <dbReference type="EMBL" id="ABK53397.1"/>
    </source>
</evidence>
<reference evidence="2 3" key="1">
    <citation type="journal article" date="2009" name="Genome Res.">
        <title>Complete genome of the cellulolytic thermophile Acidothermus cellulolyticus 11B provides insights into its ecophysiological and evolutionary adaptations.</title>
        <authorList>
            <person name="Barabote R.D."/>
            <person name="Xie G."/>
            <person name="Leu D.H."/>
            <person name="Normand P."/>
            <person name="Necsulea A."/>
            <person name="Daubin V."/>
            <person name="Medigue C."/>
            <person name="Adney W.S."/>
            <person name="Xu X.C."/>
            <person name="Lapidus A."/>
            <person name="Parales R.E."/>
            <person name="Detter C."/>
            <person name="Pujic P."/>
            <person name="Bruce D."/>
            <person name="Lavire C."/>
            <person name="Challacombe J.F."/>
            <person name="Brettin T.S."/>
            <person name="Berry A.M."/>
        </authorList>
    </citation>
    <scope>NUCLEOTIDE SEQUENCE [LARGE SCALE GENOMIC DNA]</scope>
    <source>
        <strain evidence="3">ATCC 43068 / DSM 8971 / 11B</strain>
    </source>
</reference>
<dbReference type="Gene3D" id="2.40.420.20">
    <property type="match status" value="1"/>
</dbReference>
<dbReference type="RefSeq" id="WP_011720460.1">
    <property type="nucleotide sequence ID" value="NC_008578.1"/>
</dbReference>
<sequence>MREHLQVRAPLGDLSADVVKPGQHAMLNIAGFDHPVEGAVRGVDTEPVTGAAEGTDQSGPGSSDAEVIIDPVEQLPVALVGQSVAVTVVLSHTANPVLAVPLTAVITAPDGTTAVDIADSSGHIQRVHVDVGETGDGYAEIRHADPPLREGLRVVLTLDDSGSASAPATDASPSDQAQP</sequence>
<keyword evidence="3" id="KW-1185">Reference proteome</keyword>
<dbReference type="Proteomes" id="UP000008221">
    <property type="component" value="Chromosome"/>
</dbReference>
<name>A0LVD7_ACIC1</name>
<dbReference type="OrthoDB" id="9795634at2"/>
<dbReference type="EMBL" id="CP000481">
    <property type="protein sequence ID" value="ABK53397.1"/>
    <property type="molecule type" value="Genomic_DNA"/>
</dbReference>
<dbReference type="KEGG" id="ace:Acel_1625"/>
<evidence type="ECO:0000256" key="1">
    <source>
        <dbReference type="SAM" id="MobiDB-lite"/>
    </source>
</evidence>
<accession>A0LVD7</accession>
<dbReference type="AlphaFoldDB" id="A0LVD7"/>
<feature type="region of interest" description="Disordered" evidence="1">
    <location>
        <begin position="159"/>
        <end position="179"/>
    </location>
</feature>
<dbReference type="STRING" id="351607.Acel_1625"/>
<evidence type="ECO:0000313" key="3">
    <source>
        <dbReference type="Proteomes" id="UP000008221"/>
    </source>
</evidence>
<protein>
    <submittedName>
        <fullName evidence="2">Uncharacterized protein</fullName>
    </submittedName>
</protein>
<organism evidence="2 3">
    <name type="scientific">Acidothermus cellulolyticus (strain ATCC 43068 / DSM 8971 / 11B)</name>
    <dbReference type="NCBI Taxonomy" id="351607"/>
    <lineage>
        <taxon>Bacteria</taxon>
        <taxon>Bacillati</taxon>
        <taxon>Actinomycetota</taxon>
        <taxon>Actinomycetes</taxon>
        <taxon>Acidothermales</taxon>
        <taxon>Acidothermaceae</taxon>
        <taxon>Acidothermus</taxon>
    </lineage>
</organism>
<proteinExistence type="predicted"/>
<gene>
    <name evidence="2" type="ordered locus">Acel_1625</name>
</gene>
<dbReference type="HOGENOM" id="CLU_1500395_0_0_11"/>